<organism evidence="13 14">
    <name type="scientific">Talaromyces rugulosus</name>
    <name type="common">Penicillium rugulosum</name>
    <dbReference type="NCBI Taxonomy" id="121627"/>
    <lineage>
        <taxon>Eukaryota</taxon>
        <taxon>Fungi</taxon>
        <taxon>Dikarya</taxon>
        <taxon>Ascomycota</taxon>
        <taxon>Pezizomycotina</taxon>
        <taxon>Eurotiomycetes</taxon>
        <taxon>Eurotiomycetidae</taxon>
        <taxon>Eurotiales</taxon>
        <taxon>Trichocomaceae</taxon>
        <taxon>Talaromyces</taxon>
        <taxon>Talaromyces sect. Islandici</taxon>
    </lineage>
</organism>
<evidence type="ECO:0000256" key="2">
    <source>
        <dbReference type="ARBA" id="ARBA00001946"/>
    </source>
</evidence>
<comment type="catalytic activity">
    <reaction evidence="11">
        <text>D-threo-isocitrate + NADP(+) = 2-oxoglutarate + CO2 + NADPH</text>
        <dbReference type="Rhea" id="RHEA:19629"/>
        <dbReference type="ChEBI" id="CHEBI:15562"/>
        <dbReference type="ChEBI" id="CHEBI:16526"/>
        <dbReference type="ChEBI" id="CHEBI:16810"/>
        <dbReference type="ChEBI" id="CHEBI:57783"/>
        <dbReference type="ChEBI" id="CHEBI:58349"/>
        <dbReference type="EC" id="1.1.1.42"/>
    </reaction>
</comment>
<dbReference type="AlphaFoldDB" id="A0A7H8QXZ1"/>
<evidence type="ECO:0000256" key="4">
    <source>
        <dbReference type="ARBA" id="ARBA00013013"/>
    </source>
</evidence>
<evidence type="ECO:0000313" key="13">
    <source>
        <dbReference type="EMBL" id="QKX58969.1"/>
    </source>
</evidence>
<evidence type="ECO:0000256" key="9">
    <source>
        <dbReference type="ARBA" id="ARBA00023002"/>
    </source>
</evidence>
<name>A0A7H8QXZ1_TALRU</name>
<comment type="cofactor">
    <cofactor evidence="2">
        <name>Mg(2+)</name>
        <dbReference type="ChEBI" id="CHEBI:18420"/>
    </cofactor>
</comment>
<evidence type="ECO:0000256" key="1">
    <source>
        <dbReference type="ARBA" id="ARBA00001936"/>
    </source>
</evidence>
<gene>
    <name evidence="13" type="ORF">TRUGW13939_06097</name>
</gene>
<feature type="domain" description="Isopropylmalate dehydrogenase-like" evidence="12">
    <location>
        <begin position="14"/>
        <end position="125"/>
    </location>
</feature>
<keyword evidence="10" id="KW-0464">Manganese</keyword>
<evidence type="ECO:0000256" key="3">
    <source>
        <dbReference type="ARBA" id="ARBA00007769"/>
    </source>
</evidence>
<dbReference type="RefSeq" id="XP_035345147.1">
    <property type="nucleotide sequence ID" value="XM_035489254.1"/>
</dbReference>
<evidence type="ECO:0000256" key="6">
    <source>
        <dbReference type="ARBA" id="ARBA00022723"/>
    </source>
</evidence>
<dbReference type="PANTHER" id="PTHR11822">
    <property type="entry name" value="NADP-SPECIFIC ISOCITRATE DEHYDROGENASE"/>
    <property type="match status" value="1"/>
</dbReference>
<dbReference type="GeneID" id="55993593"/>
<keyword evidence="9" id="KW-0560">Oxidoreductase</keyword>
<evidence type="ECO:0000256" key="11">
    <source>
        <dbReference type="ARBA" id="ARBA00023554"/>
    </source>
</evidence>
<dbReference type="GO" id="GO:0004450">
    <property type="term" value="F:isocitrate dehydrogenase (NADP+) activity"/>
    <property type="evidence" value="ECO:0007669"/>
    <property type="project" value="UniProtKB-EC"/>
</dbReference>
<dbReference type="Pfam" id="PF00180">
    <property type="entry name" value="Iso_dh"/>
    <property type="match status" value="1"/>
</dbReference>
<dbReference type="EC" id="1.1.1.42" evidence="4"/>
<keyword evidence="5" id="KW-0816">Tricarboxylic acid cycle</keyword>
<proteinExistence type="inferred from homology"/>
<dbReference type="Gene3D" id="3.40.718.10">
    <property type="entry name" value="Isopropylmalate Dehydrogenase"/>
    <property type="match status" value="1"/>
</dbReference>
<dbReference type="SUPFAM" id="SSF53659">
    <property type="entry name" value="Isocitrate/Isopropylmalate dehydrogenase-like"/>
    <property type="match status" value="1"/>
</dbReference>
<evidence type="ECO:0000256" key="5">
    <source>
        <dbReference type="ARBA" id="ARBA00022532"/>
    </source>
</evidence>
<dbReference type="GO" id="GO:0006102">
    <property type="term" value="P:isocitrate metabolic process"/>
    <property type="evidence" value="ECO:0007669"/>
    <property type="project" value="InterPro"/>
</dbReference>
<accession>A0A7H8QXZ1</accession>
<dbReference type="GO" id="GO:0000287">
    <property type="term" value="F:magnesium ion binding"/>
    <property type="evidence" value="ECO:0007669"/>
    <property type="project" value="InterPro"/>
</dbReference>
<evidence type="ECO:0000259" key="12">
    <source>
        <dbReference type="Pfam" id="PF00180"/>
    </source>
</evidence>
<dbReference type="GO" id="GO:0005739">
    <property type="term" value="C:mitochondrion"/>
    <property type="evidence" value="ECO:0007669"/>
    <property type="project" value="TreeGrafter"/>
</dbReference>
<dbReference type="GO" id="GO:0006739">
    <property type="term" value="P:NADP+ metabolic process"/>
    <property type="evidence" value="ECO:0007669"/>
    <property type="project" value="TreeGrafter"/>
</dbReference>
<evidence type="ECO:0000256" key="10">
    <source>
        <dbReference type="ARBA" id="ARBA00023211"/>
    </source>
</evidence>
<dbReference type="GO" id="GO:0006099">
    <property type="term" value="P:tricarboxylic acid cycle"/>
    <property type="evidence" value="ECO:0007669"/>
    <property type="project" value="UniProtKB-KW"/>
</dbReference>
<evidence type="ECO:0000313" key="14">
    <source>
        <dbReference type="Proteomes" id="UP000509510"/>
    </source>
</evidence>
<protein>
    <recommendedName>
        <fullName evidence="4">isocitrate dehydrogenase (NADP(+))</fullName>
        <ecNumber evidence="4">1.1.1.42</ecNumber>
    </recommendedName>
</protein>
<comment type="similarity">
    <text evidence="3">Belongs to the isocitrate and isopropylmalate dehydrogenases family.</text>
</comment>
<dbReference type="Proteomes" id="UP000509510">
    <property type="component" value="Chromosome III"/>
</dbReference>
<evidence type="ECO:0000256" key="8">
    <source>
        <dbReference type="ARBA" id="ARBA00022857"/>
    </source>
</evidence>
<reference evidence="14" key="1">
    <citation type="submission" date="2020-06" db="EMBL/GenBank/DDBJ databases">
        <title>A chromosome-scale genome assembly of Talaromyces rugulosus W13939.</title>
        <authorList>
            <person name="Wang B."/>
            <person name="Guo L."/>
            <person name="Ye K."/>
            <person name="Wang L."/>
        </authorList>
    </citation>
    <scope>NUCLEOTIDE SEQUENCE [LARGE SCALE GENOMIC DNA]</scope>
    <source>
        <strain evidence="14">W13939</strain>
    </source>
</reference>
<dbReference type="EMBL" id="CP055900">
    <property type="protein sequence ID" value="QKX58969.1"/>
    <property type="molecule type" value="Genomic_DNA"/>
</dbReference>
<keyword evidence="7" id="KW-0460">Magnesium</keyword>
<dbReference type="KEGG" id="trg:TRUGW13939_06097"/>
<dbReference type="PROSITE" id="PS00470">
    <property type="entry name" value="IDH_IMDH"/>
    <property type="match status" value="1"/>
</dbReference>
<dbReference type="InterPro" id="IPR019818">
    <property type="entry name" value="IsoCit/isopropylmalate_DH_CS"/>
</dbReference>
<comment type="cofactor">
    <cofactor evidence="1">
        <name>Mn(2+)</name>
        <dbReference type="ChEBI" id="CHEBI:29035"/>
    </cofactor>
</comment>
<dbReference type="GO" id="GO:0051287">
    <property type="term" value="F:NAD binding"/>
    <property type="evidence" value="ECO:0007669"/>
    <property type="project" value="InterPro"/>
</dbReference>
<dbReference type="OrthoDB" id="248923at2759"/>
<sequence>MSAIPMISTDIKKRYQVVRDAIEPIKEPEFKKQNIRHDHRLIDDMVAYMMKSEVGFVLSLKNYDGDVQSNLVAQGLGSLGLMNSVLTTADGKAFESEAAHGTVTRHFRAYQRGEKTSTNPIATIFT</sequence>
<dbReference type="PANTHER" id="PTHR11822:SF21">
    <property type="entry name" value="ISOCITRATE DEHYDROGENASE [NADP], MITOCHONDRIAL"/>
    <property type="match status" value="1"/>
</dbReference>
<dbReference type="InterPro" id="IPR004790">
    <property type="entry name" value="Isocitrate_DH_NADP"/>
</dbReference>
<dbReference type="InterPro" id="IPR024084">
    <property type="entry name" value="IsoPropMal-DH-like_dom"/>
</dbReference>
<evidence type="ECO:0000256" key="7">
    <source>
        <dbReference type="ARBA" id="ARBA00022842"/>
    </source>
</evidence>
<keyword evidence="6" id="KW-0479">Metal-binding</keyword>
<keyword evidence="14" id="KW-1185">Reference proteome</keyword>
<keyword evidence="8" id="KW-0521">NADP</keyword>